<keyword evidence="3" id="KW-0238">DNA-binding</keyword>
<evidence type="ECO:0000313" key="6">
    <source>
        <dbReference type="EMBL" id="CDO59431.1"/>
    </source>
</evidence>
<dbReference type="GO" id="GO:0006351">
    <property type="term" value="P:DNA-templated transcription"/>
    <property type="evidence" value="ECO:0007669"/>
    <property type="project" value="TreeGrafter"/>
</dbReference>
<dbReference type="PANTHER" id="PTHR30537:SF3">
    <property type="entry name" value="TRANSCRIPTIONAL REGULATORY PROTEIN"/>
    <property type="match status" value="1"/>
</dbReference>
<dbReference type="SUPFAM" id="SSF53850">
    <property type="entry name" value="Periplasmic binding protein-like II"/>
    <property type="match status" value="1"/>
</dbReference>
<evidence type="ECO:0000256" key="3">
    <source>
        <dbReference type="ARBA" id="ARBA00023125"/>
    </source>
</evidence>
<accession>X5MMQ3</accession>
<evidence type="ECO:0000256" key="1">
    <source>
        <dbReference type="ARBA" id="ARBA00009437"/>
    </source>
</evidence>
<dbReference type="KEGG" id="pect:BN1012_Phect1217"/>
<name>X5MMQ3_9HYPH</name>
<evidence type="ECO:0000256" key="2">
    <source>
        <dbReference type="ARBA" id="ARBA00023015"/>
    </source>
</evidence>
<dbReference type="InterPro" id="IPR000847">
    <property type="entry name" value="LysR_HTH_N"/>
</dbReference>
<evidence type="ECO:0000259" key="5">
    <source>
        <dbReference type="PROSITE" id="PS50931"/>
    </source>
</evidence>
<dbReference type="InterPro" id="IPR036388">
    <property type="entry name" value="WH-like_DNA-bd_sf"/>
</dbReference>
<sequence length="310" mass="33827">MNWNAISFDWNQIRAFLATAEEGSLSAAARALGQTQPTLSRQVTGLEDALGVTLFERGHRAMTLTQAGHEVLAHVKDMGDAALKVSLAASGQSSHVEGKVSITATELFARYYLPSIIAELQQVAPGIFVEVITSNDVRDLTRREADISIRHARPEQPDLIGRLVAETTAHLYASRDYLDRSGRPDGLDDLADIDLLSFDEAENIVPFLQGLGMPVTRENMRASTASGGLLMELTRAGLGATFLTKEAADRFPELEQVLPSMAPVPVPVWLVTHRELRTSRRIRLVYDLLADRLPALMAAAADDQSAEKSE</sequence>
<dbReference type="Gene3D" id="1.10.10.10">
    <property type="entry name" value="Winged helix-like DNA-binding domain superfamily/Winged helix DNA-binding domain"/>
    <property type="match status" value="1"/>
</dbReference>
<gene>
    <name evidence="6" type="ORF">BN1012_Phect1217</name>
</gene>
<dbReference type="GO" id="GO:0043565">
    <property type="term" value="F:sequence-specific DNA binding"/>
    <property type="evidence" value="ECO:0007669"/>
    <property type="project" value="TreeGrafter"/>
</dbReference>
<dbReference type="PATRIC" id="fig|1458461.3.peg.1216"/>
<keyword evidence="4" id="KW-0804">Transcription</keyword>
<reference evidence="6 7" key="1">
    <citation type="journal article" date="2014" name="Front. Genet.">
        <title>Genome and metabolic network of "Candidatus Phaeomarinobacter ectocarpi" Ec32, a new candidate genus of Alphaproteobacteria frequently associated with brown algae.</title>
        <authorList>
            <person name="Dittami S.M."/>
            <person name="Barbeyron T."/>
            <person name="Boyen C."/>
            <person name="Cambefort J."/>
            <person name="Collet G."/>
            <person name="Delage L."/>
            <person name="Gobet A."/>
            <person name="Groisillier A."/>
            <person name="Leblanc C."/>
            <person name="Michel G."/>
            <person name="Scornet D."/>
            <person name="Siegel A."/>
            <person name="Tapia J.E."/>
            <person name="Tonon T."/>
        </authorList>
    </citation>
    <scope>NUCLEOTIDE SEQUENCE [LARGE SCALE GENOMIC DNA]</scope>
    <source>
        <strain evidence="6 7">Ec32</strain>
    </source>
</reference>
<dbReference type="STRING" id="1458461.BN1012_Phect1217"/>
<dbReference type="HOGENOM" id="CLU_039613_2_0_5"/>
<dbReference type="PRINTS" id="PR00039">
    <property type="entry name" value="HTHLYSR"/>
</dbReference>
<dbReference type="InterPro" id="IPR005119">
    <property type="entry name" value="LysR_subst-bd"/>
</dbReference>
<dbReference type="PROSITE" id="PS50931">
    <property type="entry name" value="HTH_LYSR"/>
    <property type="match status" value="1"/>
</dbReference>
<dbReference type="InterPro" id="IPR058163">
    <property type="entry name" value="LysR-type_TF_proteobact-type"/>
</dbReference>
<keyword evidence="7" id="KW-1185">Reference proteome</keyword>
<protein>
    <submittedName>
        <fullName evidence="6">Transcriptional regulator, LysR family</fullName>
    </submittedName>
</protein>
<dbReference type="OrthoDB" id="9793571at2"/>
<dbReference type="RefSeq" id="WP_043950085.1">
    <property type="nucleotide sequence ID" value="NZ_HG966617.1"/>
</dbReference>
<dbReference type="EMBL" id="HG966617">
    <property type="protein sequence ID" value="CDO59431.1"/>
    <property type="molecule type" value="Genomic_DNA"/>
</dbReference>
<dbReference type="PANTHER" id="PTHR30537">
    <property type="entry name" value="HTH-TYPE TRANSCRIPTIONAL REGULATOR"/>
    <property type="match status" value="1"/>
</dbReference>
<evidence type="ECO:0000313" key="7">
    <source>
        <dbReference type="Proteomes" id="UP000032160"/>
    </source>
</evidence>
<proteinExistence type="inferred from homology"/>
<keyword evidence="2" id="KW-0805">Transcription regulation</keyword>
<comment type="similarity">
    <text evidence="1">Belongs to the LysR transcriptional regulatory family.</text>
</comment>
<organism evidence="6 7">
    <name type="scientific">Candidatus Phaeomarinibacter ectocarpi</name>
    <dbReference type="NCBI Taxonomy" id="1458461"/>
    <lineage>
        <taxon>Bacteria</taxon>
        <taxon>Pseudomonadati</taxon>
        <taxon>Pseudomonadota</taxon>
        <taxon>Alphaproteobacteria</taxon>
        <taxon>Hyphomicrobiales</taxon>
        <taxon>Parvibaculaceae</taxon>
        <taxon>Candidatus Phaeomarinibacter</taxon>
    </lineage>
</organism>
<dbReference type="GO" id="GO:0003700">
    <property type="term" value="F:DNA-binding transcription factor activity"/>
    <property type="evidence" value="ECO:0007669"/>
    <property type="project" value="InterPro"/>
</dbReference>
<dbReference type="Gene3D" id="3.40.190.290">
    <property type="match status" value="1"/>
</dbReference>
<dbReference type="Pfam" id="PF00126">
    <property type="entry name" value="HTH_1"/>
    <property type="match status" value="1"/>
</dbReference>
<dbReference type="SUPFAM" id="SSF46785">
    <property type="entry name" value="Winged helix' DNA-binding domain"/>
    <property type="match status" value="1"/>
</dbReference>
<dbReference type="Proteomes" id="UP000032160">
    <property type="component" value="Chromosome I"/>
</dbReference>
<dbReference type="FunFam" id="1.10.10.10:FF:000001">
    <property type="entry name" value="LysR family transcriptional regulator"/>
    <property type="match status" value="1"/>
</dbReference>
<dbReference type="Pfam" id="PF03466">
    <property type="entry name" value="LysR_substrate"/>
    <property type="match status" value="1"/>
</dbReference>
<feature type="domain" description="HTH lysR-type" evidence="5">
    <location>
        <begin position="8"/>
        <end position="65"/>
    </location>
</feature>
<evidence type="ECO:0000256" key="4">
    <source>
        <dbReference type="ARBA" id="ARBA00023163"/>
    </source>
</evidence>
<dbReference type="AlphaFoldDB" id="X5MMQ3"/>
<dbReference type="InterPro" id="IPR036390">
    <property type="entry name" value="WH_DNA-bd_sf"/>
</dbReference>